<reference evidence="1" key="1">
    <citation type="journal article" date="2019" name="Sci. Rep.">
        <title>Draft genome of Tanacetum cinerariifolium, the natural source of mosquito coil.</title>
        <authorList>
            <person name="Yamashiro T."/>
            <person name="Shiraishi A."/>
            <person name="Satake H."/>
            <person name="Nakayama K."/>
        </authorList>
    </citation>
    <scope>NUCLEOTIDE SEQUENCE</scope>
</reference>
<evidence type="ECO:0000313" key="1">
    <source>
        <dbReference type="EMBL" id="GFD60762.1"/>
    </source>
</evidence>
<proteinExistence type="predicted"/>
<sequence>RHVAGVVGGHVPEWPLLGFVVALPVAVGAFQRGQHLGARYRFGRGSECAAAKAEGHASHG</sequence>
<organism evidence="1">
    <name type="scientific">Tanacetum cinerariifolium</name>
    <name type="common">Dalmatian daisy</name>
    <name type="synonym">Chrysanthemum cinerariifolium</name>
    <dbReference type="NCBI Taxonomy" id="118510"/>
    <lineage>
        <taxon>Eukaryota</taxon>
        <taxon>Viridiplantae</taxon>
        <taxon>Streptophyta</taxon>
        <taxon>Embryophyta</taxon>
        <taxon>Tracheophyta</taxon>
        <taxon>Spermatophyta</taxon>
        <taxon>Magnoliopsida</taxon>
        <taxon>eudicotyledons</taxon>
        <taxon>Gunneridae</taxon>
        <taxon>Pentapetalae</taxon>
        <taxon>asterids</taxon>
        <taxon>campanulids</taxon>
        <taxon>Asterales</taxon>
        <taxon>Asteraceae</taxon>
        <taxon>Asteroideae</taxon>
        <taxon>Anthemideae</taxon>
        <taxon>Anthemidinae</taxon>
        <taxon>Tanacetum</taxon>
    </lineage>
</organism>
<accession>A0A699XL71</accession>
<gene>
    <name evidence="1" type="ORF">Tci_932731</name>
</gene>
<dbReference type="EMBL" id="BKCJ011882238">
    <property type="protein sequence ID" value="GFD60762.1"/>
    <property type="molecule type" value="Genomic_DNA"/>
</dbReference>
<protein>
    <submittedName>
        <fullName evidence="1">Uncharacterized protein</fullName>
    </submittedName>
</protein>
<dbReference type="AlphaFoldDB" id="A0A699XL71"/>
<comment type="caution">
    <text evidence="1">The sequence shown here is derived from an EMBL/GenBank/DDBJ whole genome shotgun (WGS) entry which is preliminary data.</text>
</comment>
<feature type="non-terminal residue" evidence="1">
    <location>
        <position position="60"/>
    </location>
</feature>
<feature type="non-terminal residue" evidence="1">
    <location>
        <position position="1"/>
    </location>
</feature>
<name>A0A699XL71_TANCI</name>